<protein>
    <submittedName>
        <fullName evidence="2">Uncharacterized protein</fullName>
    </submittedName>
</protein>
<dbReference type="Proteomes" id="UP001211907">
    <property type="component" value="Unassembled WGS sequence"/>
</dbReference>
<feature type="region of interest" description="Disordered" evidence="1">
    <location>
        <begin position="1"/>
        <end position="36"/>
    </location>
</feature>
<accession>A0AAD5T4C3</accession>
<dbReference type="Pfam" id="PF15370">
    <property type="entry name" value="NOPCHAP1"/>
    <property type="match status" value="1"/>
</dbReference>
<gene>
    <name evidence="2" type="ORF">HK100_009473</name>
</gene>
<dbReference type="AlphaFoldDB" id="A0AAD5T4C3"/>
<evidence type="ECO:0000313" key="2">
    <source>
        <dbReference type="EMBL" id="KAJ3127892.1"/>
    </source>
</evidence>
<dbReference type="EMBL" id="JADGJH010000488">
    <property type="protein sequence ID" value="KAJ3127892.1"/>
    <property type="molecule type" value="Genomic_DNA"/>
</dbReference>
<feature type="compositionally biased region" description="Basic residues" evidence="1">
    <location>
        <begin position="1"/>
        <end position="25"/>
    </location>
</feature>
<dbReference type="InterPro" id="IPR027921">
    <property type="entry name" value="NOPCHAP1"/>
</dbReference>
<reference evidence="2" key="1">
    <citation type="submission" date="2020-05" db="EMBL/GenBank/DDBJ databases">
        <title>Phylogenomic resolution of chytrid fungi.</title>
        <authorList>
            <person name="Stajich J.E."/>
            <person name="Amses K."/>
            <person name="Simmons R."/>
            <person name="Seto K."/>
            <person name="Myers J."/>
            <person name="Bonds A."/>
            <person name="Quandt C.A."/>
            <person name="Barry K."/>
            <person name="Liu P."/>
            <person name="Grigoriev I."/>
            <person name="Longcore J.E."/>
            <person name="James T.Y."/>
        </authorList>
    </citation>
    <scope>NUCLEOTIDE SEQUENCE</scope>
    <source>
        <strain evidence="2">JEL0513</strain>
    </source>
</reference>
<evidence type="ECO:0000256" key="1">
    <source>
        <dbReference type="SAM" id="MobiDB-lite"/>
    </source>
</evidence>
<comment type="caution">
    <text evidence="2">The sequence shown here is derived from an EMBL/GenBank/DDBJ whole genome shotgun (WGS) entry which is preliminary data.</text>
</comment>
<sequence>MNNHTKNKNTTKRKPTLKQRKKLKKEHGLSNSNAPAIQTLSVSSSRGPSILDTLLNVNATPKTTFRVSTASSANEELMQALESGTANVNIESIQEGHQHIEMDLGLGVFDYAPEDLNKIAIPEQEIVIGRAKSSSSDSDSNNSDTDEYDIQKVLLKLKSNRKNKDYGEDNADAFLIRKIRENTKLKNGNTDYINKKNAKPKIQVLD</sequence>
<proteinExistence type="predicted"/>
<name>A0AAD5T4C3_9FUNG</name>
<dbReference type="GO" id="GO:0000492">
    <property type="term" value="P:box C/D snoRNP assembly"/>
    <property type="evidence" value="ECO:0007669"/>
    <property type="project" value="InterPro"/>
</dbReference>
<organism evidence="2 3">
    <name type="scientific">Physocladia obscura</name>
    <dbReference type="NCBI Taxonomy" id="109957"/>
    <lineage>
        <taxon>Eukaryota</taxon>
        <taxon>Fungi</taxon>
        <taxon>Fungi incertae sedis</taxon>
        <taxon>Chytridiomycota</taxon>
        <taxon>Chytridiomycota incertae sedis</taxon>
        <taxon>Chytridiomycetes</taxon>
        <taxon>Chytridiales</taxon>
        <taxon>Chytriomycetaceae</taxon>
        <taxon>Physocladia</taxon>
    </lineage>
</organism>
<keyword evidence="3" id="KW-1185">Reference proteome</keyword>
<evidence type="ECO:0000313" key="3">
    <source>
        <dbReference type="Proteomes" id="UP001211907"/>
    </source>
</evidence>